<dbReference type="AlphaFoldDB" id="A0A2P2Q359"/>
<evidence type="ECO:0000313" key="1">
    <source>
        <dbReference type="EMBL" id="MBX61374.1"/>
    </source>
</evidence>
<organism evidence="1">
    <name type="scientific">Rhizophora mucronata</name>
    <name type="common">Asiatic mangrove</name>
    <dbReference type="NCBI Taxonomy" id="61149"/>
    <lineage>
        <taxon>Eukaryota</taxon>
        <taxon>Viridiplantae</taxon>
        <taxon>Streptophyta</taxon>
        <taxon>Embryophyta</taxon>
        <taxon>Tracheophyta</taxon>
        <taxon>Spermatophyta</taxon>
        <taxon>Magnoliopsida</taxon>
        <taxon>eudicotyledons</taxon>
        <taxon>Gunneridae</taxon>
        <taxon>Pentapetalae</taxon>
        <taxon>rosids</taxon>
        <taxon>fabids</taxon>
        <taxon>Malpighiales</taxon>
        <taxon>Rhizophoraceae</taxon>
        <taxon>Rhizophora</taxon>
    </lineage>
</organism>
<sequence length="29" mass="3314">MSSHGLLLGPKYFVVKWVMFYDLVAHAFG</sequence>
<accession>A0A2P2Q359</accession>
<proteinExistence type="predicted"/>
<reference evidence="1" key="1">
    <citation type="submission" date="2018-02" db="EMBL/GenBank/DDBJ databases">
        <title>Rhizophora mucronata_Transcriptome.</title>
        <authorList>
            <person name="Meera S.P."/>
            <person name="Sreeshan A."/>
            <person name="Augustine A."/>
        </authorList>
    </citation>
    <scope>NUCLEOTIDE SEQUENCE</scope>
    <source>
        <tissue evidence="1">Leaf</tissue>
    </source>
</reference>
<dbReference type="EMBL" id="GGEC01080890">
    <property type="protein sequence ID" value="MBX61374.1"/>
    <property type="molecule type" value="Transcribed_RNA"/>
</dbReference>
<name>A0A2P2Q359_RHIMU</name>
<protein>
    <submittedName>
        <fullName evidence="1">Uncharacterized protein</fullName>
    </submittedName>
</protein>